<dbReference type="OrthoDB" id="6614687at2759"/>
<keyword evidence="2" id="KW-1185">Reference proteome</keyword>
<evidence type="ECO:0000313" key="1">
    <source>
        <dbReference type="EMBL" id="KAE9538102.1"/>
    </source>
</evidence>
<evidence type="ECO:0000313" key="2">
    <source>
        <dbReference type="Proteomes" id="UP000475862"/>
    </source>
</evidence>
<accession>A0A6G0TV15</accession>
<dbReference type="Proteomes" id="UP000475862">
    <property type="component" value="Unassembled WGS sequence"/>
</dbReference>
<reference evidence="1 2" key="1">
    <citation type="submission" date="2019-08" db="EMBL/GenBank/DDBJ databases">
        <title>The genome of the soybean aphid Biotype 1, its phylome, world population structure and adaptation to the North American continent.</title>
        <authorList>
            <person name="Giordano R."/>
            <person name="Donthu R.K."/>
            <person name="Hernandez A.G."/>
            <person name="Wright C.L."/>
            <person name="Zimin A.V."/>
        </authorList>
    </citation>
    <scope>NUCLEOTIDE SEQUENCE [LARGE SCALE GENOMIC DNA]</scope>
    <source>
        <tissue evidence="1">Whole aphids</tissue>
    </source>
</reference>
<dbReference type="AlphaFoldDB" id="A0A6G0TV15"/>
<sequence length="244" mass="28049">MARICHRKLPPKFEIEAIKISNIQYIKTLKKQITSNGQASKKLFKYKYEDQFQERPTISNNESSDFEEDNKYEVPNTYVSANNIINTSDIEQSLDTFNATCVYANTTAKKGQRNSIINVDEVLLLLNMKTSENTSQKDPINAFLMGIEILEILDNITVYVYKMIDVIIVTHKLSSIKSINCFDFVQNSTYDESSFMSSAITLVLKCHCVFGKQKTKSTMTSLWIKENLHNSHLIIFMIEKNLKN</sequence>
<comment type="caution">
    <text evidence="1">The sequence shown here is derived from an EMBL/GenBank/DDBJ whole genome shotgun (WGS) entry which is preliminary data.</text>
</comment>
<name>A0A6G0TV15_APHGL</name>
<dbReference type="EMBL" id="VYZN01000017">
    <property type="protein sequence ID" value="KAE9538102.1"/>
    <property type="molecule type" value="Genomic_DNA"/>
</dbReference>
<gene>
    <name evidence="1" type="ORF">AGLY_006074</name>
</gene>
<protein>
    <submittedName>
        <fullName evidence="1">Uncharacterized protein</fullName>
    </submittedName>
</protein>
<proteinExistence type="predicted"/>
<organism evidence="1 2">
    <name type="scientific">Aphis glycines</name>
    <name type="common">Soybean aphid</name>
    <dbReference type="NCBI Taxonomy" id="307491"/>
    <lineage>
        <taxon>Eukaryota</taxon>
        <taxon>Metazoa</taxon>
        <taxon>Ecdysozoa</taxon>
        <taxon>Arthropoda</taxon>
        <taxon>Hexapoda</taxon>
        <taxon>Insecta</taxon>
        <taxon>Pterygota</taxon>
        <taxon>Neoptera</taxon>
        <taxon>Paraneoptera</taxon>
        <taxon>Hemiptera</taxon>
        <taxon>Sternorrhyncha</taxon>
        <taxon>Aphidomorpha</taxon>
        <taxon>Aphidoidea</taxon>
        <taxon>Aphididae</taxon>
        <taxon>Aphidini</taxon>
        <taxon>Aphis</taxon>
        <taxon>Aphis</taxon>
    </lineage>
</organism>